<dbReference type="SMART" id="SM00312">
    <property type="entry name" value="PX"/>
    <property type="match status" value="1"/>
</dbReference>
<gene>
    <name evidence="3" type="ORF">MCOR_44496</name>
</gene>
<comment type="similarity">
    <text evidence="1">Belongs to the sorting nexin family.</text>
</comment>
<dbReference type="Gene3D" id="1.20.1270.60">
    <property type="entry name" value="Arfaptin homology (AH) domain/BAR domain"/>
    <property type="match status" value="1"/>
</dbReference>
<dbReference type="CDD" id="cd07622">
    <property type="entry name" value="BAR_SNX4"/>
    <property type="match status" value="1"/>
</dbReference>
<sequence length="432" mass="50300">MEESDRSSPSTPELLSYSADEEPLELAKKAGKKNLLQWMEITVSEPEKRTVTSMKVQDTFYVYLIETRITDNSLACKGDGTTSLWRRYNEFELLRNYLECTYPALVIPPLPEKKPSYLWQGAPTDKFDPEFVERRRAALEIFLLRLAAHPILSQDRMFISFLQQDEGWKETVYSTDFQSKSESRLKALSAAYRLKKPEKRFEELKNYSNELESNIANLLKIRARMADKVYGIHKVHSNYGRVFCEWSGIEKEMAEPLKSCGHYMNVYGQTVEGILEEEEQYADQLKEYMAFADSLRTVCRKYECMQYDFERAEDNLTNKQIQKEQLNLGKAGSSFSLTGMKSKIFGGDTPEQREQKIKQLEEQIKQADVDLRKVGEETQKFIDTALRDIDRFKRQKVKDLKEIFTNYAIMQIKQCKKGIAVWTSAKDCLTKM</sequence>
<dbReference type="Pfam" id="PF00787">
    <property type="entry name" value="PX"/>
    <property type="match status" value="1"/>
</dbReference>
<feature type="domain" description="PX" evidence="2">
    <location>
        <begin position="41"/>
        <end position="169"/>
    </location>
</feature>
<keyword evidence="4" id="KW-1185">Reference proteome</keyword>
<dbReference type="Gene3D" id="3.30.1520.10">
    <property type="entry name" value="Phox-like domain"/>
    <property type="match status" value="1"/>
</dbReference>
<dbReference type="InterPro" id="IPR027267">
    <property type="entry name" value="AH/BAR_dom_sf"/>
</dbReference>
<dbReference type="InterPro" id="IPR009602">
    <property type="entry name" value="CBAR/FAM92"/>
</dbReference>
<organism evidence="3 4">
    <name type="scientific">Mytilus coruscus</name>
    <name type="common">Sea mussel</name>
    <dbReference type="NCBI Taxonomy" id="42192"/>
    <lineage>
        <taxon>Eukaryota</taxon>
        <taxon>Metazoa</taxon>
        <taxon>Spiralia</taxon>
        <taxon>Lophotrochozoa</taxon>
        <taxon>Mollusca</taxon>
        <taxon>Bivalvia</taxon>
        <taxon>Autobranchia</taxon>
        <taxon>Pteriomorphia</taxon>
        <taxon>Mytilida</taxon>
        <taxon>Mytiloidea</taxon>
        <taxon>Mytilidae</taxon>
        <taxon>Mytilinae</taxon>
        <taxon>Mytilus</taxon>
    </lineage>
</organism>
<evidence type="ECO:0000259" key="2">
    <source>
        <dbReference type="PROSITE" id="PS50195"/>
    </source>
</evidence>
<dbReference type="PANTHER" id="PTHR46596">
    <property type="entry name" value="SORTING NEXIN-4"/>
    <property type="match status" value="1"/>
</dbReference>
<dbReference type="InterPro" id="IPR034902">
    <property type="entry name" value="PX_SNX4"/>
</dbReference>
<dbReference type="GO" id="GO:0005886">
    <property type="term" value="C:plasma membrane"/>
    <property type="evidence" value="ECO:0007669"/>
    <property type="project" value="TreeGrafter"/>
</dbReference>
<dbReference type="InterPro" id="IPR001683">
    <property type="entry name" value="PX_dom"/>
</dbReference>
<evidence type="ECO:0000256" key="1">
    <source>
        <dbReference type="ARBA" id="ARBA00010883"/>
    </source>
</evidence>
<dbReference type="GO" id="GO:0031901">
    <property type="term" value="C:early endosome membrane"/>
    <property type="evidence" value="ECO:0007669"/>
    <property type="project" value="TreeGrafter"/>
</dbReference>
<dbReference type="GO" id="GO:2000786">
    <property type="term" value="P:positive regulation of autophagosome assembly"/>
    <property type="evidence" value="ECO:0007669"/>
    <property type="project" value="TreeGrafter"/>
</dbReference>
<dbReference type="InterPro" id="IPR036871">
    <property type="entry name" value="PX_dom_sf"/>
</dbReference>
<dbReference type="PANTHER" id="PTHR46596:SF1">
    <property type="entry name" value="SORTING NEXIN-4"/>
    <property type="match status" value="1"/>
</dbReference>
<protein>
    <submittedName>
        <fullName evidence="3">SNX4</fullName>
    </submittedName>
</protein>
<dbReference type="InterPro" id="IPR037430">
    <property type="entry name" value="SNX4_BAR"/>
</dbReference>
<dbReference type="SUPFAM" id="SSF64268">
    <property type="entry name" value="PX domain"/>
    <property type="match status" value="1"/>
</dbReference>
<dbReference type="EMBL" id="CACVKT020007842">
    <property type="protein sequence ID" value="CAC5411400.1"/>
    <property type="molecule type" value="Genomic_DNA"/>
</dbReference>
<dbReference type="PROSITE" id="PS50195">
    <property type="entry name" value="PX"/>
    <property type="match status" value="1"/>
</dbReference>
<dbReference type="InterPro" id="IPR034783">
    <property type="entry name" value="SNX4"/>
</dbReference>
<dbReference type="Pfam" id="PF06730">
    <property type="entry name" value="FAM92"/>
    <property type="match status" value="1"/>
</dbReference>
<dbReference type="Proteomes" id="UP000507470">
    <property type="component" value="Unassembled WGS sequence"/>
</dbReference>
<accession>A0A6J8DX84</accession>
<dbReference type="AlphaFoldDB" id="A0A6J8DX84"/>
<dbReference type="GO" id="GO:0031201">
    <property type="term" value="C:SNARE complex"/>
    <property type="evidence" value="ECO:0007669"/>
    <property type="project" value="TreeGrafter"/>
</dbReference>
<dbReference type="CDD" id="cd06864">
    <property type="entry name" value="PX_SNX4"/>
    <property type="match status" value="1"/>
</dbReference>
<dbReference type="GO" id="GO:0015031">
    <property type="term" value="P:protein transport"/>
    <property type="evidence" value="ECO:0007669"/>
    <property type="project" value="InterPro"/>
</dbReference>
<dbReference type="OrthoDB" id="289314at2759"/>
<evidence type="ECO:0000313" key="3">
    <source>
        <dbReference type="EMBL" id="CAC5411400.1"/>
    </source>
</evidence>
<dbReference type="GO" id="GO:0032266">
    <property type="term" value="F:phosphatidylinositol-3-phosphate binding"/>
    <property type="evidence" value="ECO:0007669"/>
    <property type="project" value="TreeGrafter"/>
</dbReference>
<proteinExistence type="inferred from homology"/>
<name>A0A6J8DX84_MYTCO</name>
<evidence type="ECO:0000313" key="4">
    <source>
        <dbReference type="Proteomes" id="UP000507470"/>
    </source>
</evidence>
<reference evidence="3 4" key="1">
    <citation type="submission" date="2020-06" db="EMBL/GenBank/DDBJ databases">
        <authorList>
            <person name="Li R."/>
            <person name="Bekaert M."/>
        </authorList>
    </citation>
    <scope>NUCLEOTIDE SEQUENCE [LARGE SCALE GENOMIC DNA]</scope>
    <source>
        <strain evidence="4">wild</strain>
    </source>
</reference>